<name>A0A7R9BRX6_9CRUS</name>
<dbReference type="InterPro" id="IPR051232">
    <property type="entry name" value="ARID/SWI1_ChromRemod"/>
</dbReference>
<evidence type="ECO:0000256" key="3">
    <source>
        <dbReference type="ARBA" id="ARBA00023125"/>
    </source>
</evidence>
<evidence type="ECO:0000256" key="1">
    <source>
        <dbReference type="ARBA" id="ARBA00022853"/>
    </source>
</evidence>
<evidence type="ECO:0000256" key="7">
    <source>
        <dbReference type="SAM" id="Phobius"/>
    </source>
</evidence>
<feature type="compositionally biased region" description="Basic and acidic residues" evidence="6">
    <location>
        <begin position="758"/>
        <end position="775"/>
    </location>
</feature>
<reference evidence="9" key="1">
    <citation type="submission" date="2020-11" db="EMBL/GenBank/DDBJ databases">
        <authorList>
            <person name="Tran Van P."/>
        </authorList>
    </citation>
    <scope>NUCLEOTIDE SEQUENCE</scope>
</reference>
<dbReference type="OrthoDB" id="10068428at2759"/>
<dbReference type="Proteomes" id="UP000678499">
    <property type="component" value="Unassembled WGS sequence"/>
</dbReference>
<feature type="compositionally biased region" description="Polar residues" evidence="6">
    <location>
        <begin position="1364"/>
        <end position="1376"/>
    </location>
</feature>
<feature type="region of interest" description="Disordered" evidence="6">
    <location>
        <begin position="1124"/>
        <end position="1500"/>
    </location>
</feature>
<dbReference type="InterPro" id="IPR001606">
    <property type="entry name" value="ARID_dom"/>
</dbReference>
<keyword evidence="2" id="KW-0805">Transcription regulation</keyword>
<accession>A0A7R9BRX6</accession>
<dbReference type="SMART" id="SM00298">
    <property type="entry name" value="CHROMO"/>
    <property type="match status" value="1"/>
</dbReference>
<feature type="compositionally biased region" description="Basic and acidic residues" evidence="6">
    <location>
        <begin position="588"/>
        <end position="612"/>
    </location>
</feature>
<feature type="region of interest" description="Disordered" evidence="6">
    <location>
        <begin position="658"/>
        <end position="792"/>
    </location>
</feature>
<dbReference type="EMBL" id="OA884210">
    <property type="protein sequence ID" value="CAD7280432.1"/>
    <property type="molecule type" value="Genomic_DNA"/>
</dbReference>
<feature type="domain" description="ARID" evidence="8">
    <location>
        <begin position="368"/>
        <end position="461"/>
    </location>
</feature>
<dbReference type="Gene3D" id="1.10.150.60">
    <property type="entry name" value="ARID DNA-binding domain"/>
    <property type="match status" value="1"/>
</dbReference>
<evidence type="ECO:0000259" key="8">
    <source>
        <dbReference type="PROSITE" id="PS51011"/>
    </source>
</evidence>
<dbReference type="InterPro" id="IPR036431">
    <property type="entry name" value="ARID_dom_sf"/>
</dbReference>
<sequence length="1597" mass="176499">MKFSLISVLRGSGFLTLGSEAVALKIQYLTFVFSALSIPILVIAVSIGLILEAEFSRHGVATFRVVFSRLYIMQRDDPVLLPVGTEVSAKYKGAFCEAKIRKVARNVKAVVALKSGGTSHTLNEENIRGKLLVGEEVQVKLPNQKDWTDGTITKLKDCSVYTVVFDDGDINSLRRSALCLKSGRHFAEGETLDQLPLTHPEHFGTPVQSASTRRSRRPEPEPPSSSSDSSSEDDERGQSYPKKAPSVGQVVCIVLGDKKRQKDNWIPGLVVAPTAQDTVKIKVSSECLVRSFQDGRYYTVPNKEIQRFSREVGEKVETSTLKAAVEKALLYLDKDELPPHWDRDVLFGKDMISDRDSSNSDVSDNESREQKDYFIAQLIKYMDDRGTPMNKPPMIGSMDLDLHRLYKIVKKLGGFNRVNNNSQWRQVHESMGFPSSSSASGVTQIKQAYKRHLKGFEEFNRKLGCTLASPRGRRNSSARSLVRGAEKSRGLFAAKAAATPKQSKPEPTPVSTPAESETETPKVEAKKRGRKKLVDSKDSSREVSPQTRAGKKVEEERAKAEEEQKEEPVPPVVVKSQSRKSSVASVSEDSKTPSSKKVDEKKTEVVEKKPEPVFEEPSLEPPRTPTRSEGREYFVHYTGWNVRWDEWVSRGQIIANFTHPFPNQSSAPRSARRGRSLGSRMEHEEIRLSARNKRESKEGTKESEPRSRSGTPSSVASAGSCGSAPQLTRSLSVSPSLDKPGKPASPAKKPAIPKPAKPAKDQKDNMTTPSKRDKPVSATSESPKVAKRLRVEEVSDKARRDILGLGAKGKNSADDVYEFDDAEELPDIKFAGRWAGKATPEKRPEMTAVVVKEEELPEVKPVVEQVANMGTMILSVAEHRPEAETKPTEVPTVIKPPVVPIPLNLTPATSAGPTPADPSPLPPPPPLPPQPAKKNLAKEPVPEKTSALKPNQVTPTPAPAVFKPPVIPTPVPEPTVEKKPNVEPVDNVWTLEAVPVDKEEKIQVALPISKPDSAAKPAKSKAISKPVAPEAVTLKPISVDAPVKPSEPEKTPPQKKQKKPKKPESPPDVAPIQQVEKEPAKLSPPEPPVRTLKPRAGPSFRATPVPRIESLMPVRRWPMHAKEIETGKDLMSEKKPKEDPVPKPLENVVRTRQFKVEPRVLRVEPPKEKKLREQKEKKPKEPIPSKAKEPSSSSAAAAVATPLILPPPQPPPPEIPITQEPKNPPKEPKNPPKEPKNPPKEPTVPEPPSKDPKPVEPVSAPDPPIAAAPKPEEPPKIQETPEEVTKEKSPPKDQPVKDSSSSKELVPEKTLEEPLQEKPVSEPTFRVLQPPEPVKETKKSSLLCLETIPLSPPPVLVKEESPPEVQQTLQVASQERTTSKDSVLRLPKPVKEKTPEVEDDRSKIIPRKRRFIKEEAEELKVKEPVPEKPQQQLSSPMMQQEQQQVSRKPKPMASLSPVVRLPMRREKPGLDSQKNSDDESESIDSNGSASKILARQRRVRPPASTLEILKKAFRKKSDFDAIFASNLLGPKQVDLRKVLVGYEHLFEPVDPSLSEEEFDSQLLKRLNEVKTVYQAMKTELLGIDKKIKGVLKQAGPE</sequence>
<feature type="compositionally biased region" description="Basic and acidic residues" evidence="6">
    <location>
        <begin position="1283"/>
        <end position="1296"/>
    </location>
</feature>
<feature type="region of interest" description="Disordered" evidence="6">
    <location>
        <begin position="467"/>
        <end position="629"/>
    </location>
</feature>
<keyword evidence="4" id="KW-0804">Transcription</keyword>
<dbReference type="EMBL" id="CAJPEX010002173">
    <property type="protein sequence ID" value="CAG0920584.1"/>
    <property type="molecule type" value="Genomic_DNA"/>
</dbReference>
<dbReference type="PANTHER" id="PTHR13964:SF27">
    <property type="entry name" value="HAT-TRICK, ISOFORM D"/>
    <property type="match status" value="1"/>
</dbReference>
<dbReference type="SMART" id="SM01014">
    <property type="entry name" value="ARID"/>
    <property type="match status" value="1"/>
</dbReference>
<feature type="compositionally biased region" description="Basic and acidic residues" evidence="6">
    <location>
        <begin position="1463"/>
        <end position="1477"/>
    </location>
</feature>
<dbReference type="CDD" id="cd20390">
    <property type="entry name" value="Tudor_ARID4_rpt2"/>
    <property type="match status" value="1"/>
</dbReference>
<evidence type="ECO:0000313" key="9">
    <source>
        <dbReference type="EMBL" id="CAD7280432.1"/>
    </source>
</evidence>
<keyword evidence="10" id="KW-1185">Reference proteome</keyword>
<evidence type="ECO:0000256" key="6">
    <source>
        <dbReference type="SAM" id="MobiDB-lite"/>
    </source>
</evidence>
<dbReference type="CDD" id="cd20389">
    <property type="entry name" value="Tudor_ARID4_rpt1"/>
    <property type="match status" value="1"/>
</dbReference>
<feature type="compositionally biased region" description="Basic and acidic residues" evidence="6">
    <location>
        <begin position="1223"/>
        <end position="1239"/>
    </location>
</feature>
<evidence type="ECO:0000256" key="4">
    <source>
        <dbReference type="ARBA" id="ARBA00023163"/>
    </source>
</evidence>
<feature type="compositionally biased region" description="Basic and acidic residues" evidence="6">
    <location>
        <begin position="1412"/>
        <end position="1426"/>
    </location>
</feature>
<keyword evidence="5" id="KW-0539">Nucleus</keyword>
<feature type="compositionally biased region" description="Basic and acidic residues" evidence="6">
    <location>
        <begin position="551"/>
        <end position="568"/>
    </location>
</feature>
<keyword evidence="1" id="KW-0156">Chromatin regulator</keyword>
<dbReference type="InterPro" id="IPR012603">
    <property type="entry name" value="ARID4A/B_PWWP"/>
</dbReference>
<organism evidence="9">
    <name type="scientific">Notodromas monacha</name>
    <dbReference type="NCBI Taxonomy" id="399045"/>
    <lineage>
        <taxon>Eukaryota</taxon>
        <taxon>Metazoa</taxon>
        <taxon>Ecdysozoa</taxon>
        <taxon>Arthropoda</taxon>
        <taxon>Crustacea</taxon>
        <taxon>Oligostraca</taxon>
        <taxon>Ostracoda</taxon>
        <taxon>Podocopa</taxon>
        <taxon>Podocopida</taxon>
        <taxon>Cypridocopina</taxon>
        <taxon>Cypridoidea</taxon>
        <taxon>Cyprididae</taxon>
        <taxon>Notodromas</taxon>
    </lineage>
</organism>
<feature type="region of interest" description="Disordered" evidence="6">
    <location>
        <begin position="880"/>
        <end position="966"/>
    </location>
</feature>
<feature type="region of interest" description="Disordered" evidence="6">
    <location>
        <begin position="1006"/>
        <end position="1107"/>
    </location>
</feature>
<feature type="compositionally biased region" description="Low complexity" evidence="6">
    <location>
        <begin position="1190"/>
        <end position="1203"/>
    </location>
</feature>
<dbReference type="GO" id="GO:0005694">
    <property type="term" value="C:chromosome"/>
    <property type="evidence" value="ECO:0007669"/>
    <property type="project" value="UniProtKB-ARBA"/>
</dbReference>
<dbReference type="Gene3D" id="2.30.30.140">
    <property type="match status" value="3"/>
</dbReference>
<protein>
    <recommendedName>
        <fullName evidence="8">ARID domain-containing protein</fullName>
    </recommendedName>
</protein>
<feature type="compositionally biased region" description="Basic and acidic residues" evidence="6">
    <location>
        <begin position="1377"/>
        <end position="1403"/>
    </location>
</feature>
<evidence type="ECO:0000256" key="5">
    <source>
        <dbReference type="ARBA" id="ARBA00023242"/>
    </source>
</evidence>
<dbReference type="SUPFAM" id="SSF46774">
    <property type="entry name" value="ARID-like"/>
    <property type="match status" value="1"/>
</dbReference>
<dbReference type="PANTHER" id="PTHR13964">
    <property type="entry name" value="RBP-RELATED"/>
    <property type="match status" value="1"/>
</dbReference>
<feature type="compositionally biased region" description="Low complexity" evidence="6">
    <location>
        <begin position="1428"/>
        <end position="1444"/>
    </location>
</feature>
<dbReference type="SMART" id="SM00501">
    <property type="entry name" value="BRIGHT"/>
    <property type="match status" value="1"/>
</dbReference>
<keyword evidence="7" id="KW-0812">Transmembrane</keyword>
<dbReference type="InterPro" id="IPR025995">
    <property type="entry name" value="Tudor-knot"/>
</dbReference>
<feature type="transmembrane region" description="Helical" evidence="7">
    <location>
        <begin position="28"/>
        <end position="51"/>
    </location>
</feature>
<dbReference type="Pfam" id="PF11717">
    <property type="entry name" value="Tudor-knot"/>
    <property type="match status" value="1"/>
</dbReference>
<feature type="compositionally biased region" description="Pro residues" evidence="6">
    <location>
        <begin position="1204"/>
        <end position="1215"/>
    </location>
</feature>
<dbReference type="PROSITE" id="PS51011">
    <property type="entry name" value="ARID"/>
    <property type="match status" value="1"/>
</dbReference>
<feature type="region of interest" description="Disordered" evidence="6">
    <location>
        <begin position="193"/>
        <end position="243"/>
    </location>
</feature>
<feature type="compositionally biased region" description="Basic and acidic residues" evidence="6">
    <location>
        <begin position="1124"/>
        <end position="1141"/>
    </location>
</feature>
<feature type="compositionally biased region" description="Low complexity" evidence="6">
    <location>
        <begin position="1007"/>
        <end position="1029"/>
    </location>
</feature>
<dbReference type="GO" id="GO:0005634">
    <property type="term" value="C:nucleus"/>
    <property type="evidence" value="ECO:0007669"/>
    <property type="project" value="TreeGrafter"/>
</dbReference>
<dbReference type="InterPro" id="IPR000953">
    <property type="entry name" value="Chromo/chromo_shadow_dom"/>
</dbReference>
<dbReference type="Pfam" id="PF01388">
    <property type="entry name" value="ARID"/>
    <property type="match status" value="1"/>
</dbReference>
<feature type="compositionally biased region" description="Pro residues" evidence="6">
    <location>
        <begin position="915"/>
        <end position="931"/>
    </location>
</feature>
<dbReference type="SUPFAM" id="SSF63748">
    <property type="entry name" value="Tudor/PWWP/MBT"/>
    <property type="match status" value="1"/>
</dbReference>
<feature type="compositionally biased region" description="Basic and acidic residues" evidence="6">
    <location>
        <begin position="1305"/>
        <end position="1320"/>
    </location>
</feature>
<keyword evidence="3" id="KW-0238">DNA-binding</keyword>
<feature type="compositionally biased region" description="Low complexity" evidence="6">
    <location>
        <begin position="572"/>
        <end position="587"/>
    </location>
</feature>
<evidence type="ECO:0000313" key="10">
    <source>
        <dbReference type="Proteomes" id="UP000678499"/>
    </source>
</evidence>
<feature type="compositionally biased region" description="Polar residues" evidence="6">
    <location>
        <begin position="725"/>
        <end position="735"/>
    </location>
</feature>
<feature type="compositionally biased region" description="Basic and acidic residues" evidence="6">
    <location>
        <begin position="680"/>
        <end position="707"/>
    </location>
</feature>
<dbReference type="GO" id="GO:0000976">
    <property type="term" value="F:transcription cis-regulatory region binding"/>
    <property type="evidence" value="ECO:0007669"/>
    <property type="project" value="TreeGrafter"/>
</dbReference>
<proteinExistence type="predicted"/>
<gene>
    <name evidence="9" type="ORF">NMOB1V02_LOCUS8092</name>
</gene>
<dbReference type="GO" id="GO:0006357">
    <property type="term" value="P:regulation of transcription by RNA polymerase II"/>
    <property type="evidence" value="ECO:0007669"/>
    <property type="project" value="TreeGrafter"/>
</dbReference>
<evidence type="ECO:0000256" key="2">
    <source>
        <dbReference type="ARBA" id="ARBA00023015"/>
    </source>
</evidence>
<dbReference type="GO" id="GO:0006325">
    <property type="term" value="P:chromatin organization"/>
    <property type="evidence" value="ECO:0007669"/>
    <property type="project" value="UniProtKB-KW"/>
</dbReference>
<feature type="compositionally biased region" description="Basic and acidic residues" evidence="6">
    <location>
        <begin position="1154"/>
        <end position="1189"/>
    </location>
</feature>
<dbReference type="Pfam" id="PF08169">
    <property type="entry name" value="RBB1NT"/>
    <property type="match status" value="1"/>
</dbReference>
<keyword evidence="7" id="KW-0472">Membrane</keyword>
<keyword evidence="7" id="KW-1133">Transmembrane helix</keyword>
<dbReference type="SUPFAM" id="SSF54160">
    <property type="entry name" value="Chromo domain-like"/>
    <property type="match status" value="1"/>
</dbReference>
<dbReference type="InterPro" id="IPR016197">
    <property type="entry name" value="Chromo-like_dom_sf"/>
</dbReference>
<feature type="compositionally biased region" description="Low complexity" evidence="6">
    <location>
        <begin position="713"/>
        <end position="724"/>
    </location>
</feature>
<feature type="compositionally biased region" description="Basic and acidic residues" evidence="6">
    <location>
        <begin position="519"/>
        <end position="541"/>
    </location>
</feature>